<evidence type="ECO:0000256" key="5">
    <source>
        <dbReference type="SAM" id="Phobius"/>
    </source>
</evidence>
<keyword evidence="2" id="KW-0328">Glycosyltransferase</keyword>
<dbReference type="PANTHER" id="PTHR45947:SF3">
    <property type="entry name" value="SULFOQUINOVOSYL TRANSFERASE SQD2"/>
    <property type="match status" value="1"/>
</dbReference>
<keyword evidence="5" id="KW-1133">Transmembrane helix</keyword>
<dbReference type="InterPro" id="IPR050194">
    <property type="entry name" value="Glycosyltransferase_grp1"/>
</dbReference>
<feature type="transmembrane region" description="Helical" evidence="5">
    <location>
        <begin position="211"/>
        <end position="230"/>
    </location>
</feature>
<proteinExistence type="predicted"/>
<dbReference type="InterPro" id="IPR028098">
    <property type="entry name" value="Glyco_trans_4-like_N"/>
</dbReference>
<protein>
    <recommendedName>
        <fullName evidence="1">D-inositol 3-phosphate glycosyltransferase</fullName>
    </recommendedName>
</protein>
<evidence type="ECO:0000259" key="6">
    <source>
        <dbReference type="Pfam" id="PF13439"/>
    </source>
</evidence>
<keyword evidence="8" id="KW-1185">Reference proteome</keyword>
<reference evidence="7" key="2">
    <citation type="submission" date="2023-02" db="EMBL/GenBank/DDBJ databases">
        <authorList>
            <person name="Sun Q."/>
            <person name="Mori K."/>
        </authorList>
    </citation>
    <scope>NUCLEOTIDE SEQUENCE</scope>
    <source>
        <strain evidence="7">NBRC 112290</strain>
    </source>
</reference>
<evidence type="ECO:0000313" key="8">
    <source>
        <dbReference type="Proteomes" id="UP001157161"/>
    </source>
</evidence>
<dbReference type="CDD" id="cd03801">
    <property type="entry name" value="GT4_PimA-like"/>
    <property type="match status" value="1"/>
</dbReference>
<gene>
    <name evidence="7" type="ORF">GCM10025875_13780</name>
</gene>
<reference evidence="7" key="1">
    <citation type="journal article" date="2014" name="Int. J. Syst. Evol. Microbiol.">
        <title>Complete genome sequence of Corynebacterium casei LMG S-19264T (=DSM 44701T), isolated from a smear-ripened cheese.</title>
        <authorList>
            <consortium name="US DOE Joint Genome Institute (JGI-PGF)"/>
            <person name="Walter F."/>
            <person name="Albersmeier A."/>
            <person name="Kalinowski J."/>
            <person name="Ruckert C."/>
        </authorList>
    </citation>
    <scope>NUCLEOTIDE SEQUENCE</scope>
    <source>
        <strain evidence="7">NBRC 112290</strain>
    </source>
</reference>
<dbReference type="Proteomes" id="UP001157161">
    <property type="component" value="Unassembled WGS sequence"/>
</dbReference>
<evidence type="ECO:0000256" key="4">
    <source>
        <dbReference type="SAM" id="MobiDB-lite"/>
    </source>
</evidence>
<evidence type="ECO:0000256" key="3">
    <source>
        <dbReference type="ARBA" id="ARBA00022679"/>
    </source>
</evidence>
<dbReference type="Pfam" id="PF13439">
    <property type="entry name" value="Glyco_transf_4"/>
    <property type="match status" value="1"/>
</dbReference>
<dbReference type="SUPFAM" id="SSF53756">
    <property type="entry name" value="UDP-Glycosyltransferase/glycogen phosphorylase"/>
    <property type="match status" value="1"/>
</dbReference>
<dbReference type="Gene3D" id="3.40.50.2000">
    <property type="entry name" value="Glycogen Phosphorylase B"/>
    <property type="match status" value="2"/>
</dbReference>
<accession>A0AA37XDX0</accession>
<sequence length="592" mass="63000">MTPVRIGIVCPYSLDAPGGVQVHVTDLAKRLLDQGHHVRVLAPADDGTPVPDFVEATGRSLAVRYNGSVARLSFGPVTAVRVRSWLEAGDFDVLHIHEPLVPSTGLIALWQAEVPVVATFHTANDRSRAMQVAYPMLRPTLERIAARIAVSEEARRTVVEHMGGDAVVIPNGVELSQFRASEPRAAWTGTPERPTLAFLGRTDEPRKGLDVLLAAVPALVAAVPGIRVLVAGRGDLARARAVAEAHPGVLELLGEITEEDKAALLRSVDLYVAPQTGARASASCWSRRWPPAPPSWRATSRPSAASWTRARGHPVRRRGPGRPRRGRPGRARRSRRDGAHAGPRHGLVRAVRLGGRDGAGADGLPARHGRGRAGGVVTTEIVLAVVVVVGLLVWLALAKANRLDLLHQKVTRTAATLDAQLLRRAGQAAELAASGRLDPASSLVLAGAADACLASGQELELTGGTDSTGDGTGDGEGRGDARTDPDADRRRPGRVTLTAEREIVESDLSRVLRQALEGPLAEGAATAPVVRDVVATAGRVELARRFHNDAVAQSVRIRAQALVRLLRLAGRADLPRSFEMDDTAPRLRPPHH</sequence>
<dbReference type="GO" id="GO:0016758">
    <property type="term" value="F:hexosyltransferase activity"/>
    <property type="evidence" value="ECO:0007669"/>
    <property type="project" value="TreeGrafter"/>
</dbReference>
<feature type="compositionally biased region" description="Basic and acidic residues" evidence="4">
    <location>
        <begin position="475"/>
        <end position="490"/>
    </location>
</feature>
<dbReference type="EMBL" id="BSUM01000001">
    <property type="protein sequence ID" value="GMA31386.1"/>
    <property type="molecule type" value="Genomic_DNA"/>
</dbReference>
<dbReference type="Pfam" id="PF13692">
    <property type="entry name" value="Glyco_trans_1_4"/>
    <property type="match status" value="1"/>
</dbReference>
<organism evidence="7 8">
    <name type="scientific">Litorihabitans aurantiacus</name>
    <dbReference type="NCBI Taxonomy" id="1930061"/>
    <lineage>
        <taxon>Bacteria</taxon>
        <taxon>Bacillati</taxon>
        <taxon>Actinomycetota</taxon>
        <taxon>Actinomycetes</taxon>
        <taxon>Micrococcales</taxon>
        <taxon>Beutenbergiaceae</taxon>
        <taxon>Litorihabitans</taxon>
    </lineage>
</organism>
<evidence type="ECO:0000256" key="2">
    <source>
        <dbReference type="ARBA" id="ARBA00022676"/>
    </source>
</evidence>
<feature type="compositionally biased region" description="Basic residues" evidence="4">
    <location>
        <begin position="310"/>
        <end position="335"/>
    </location>
</feature>
<dbReference type="GO" id="GO:1901137">
    <property type="term" value="P:carbohydrate derivative biosynthetic process"/>
    <property type="evidence" value="ECO:0007669"/>
    <property type="project" value="UniProtKB-ARBA"/>
</dbReference>
<evidence type="ECO:0000256" key="1">
    <source>
        <dbReference type="ARBA" id="ARBA00021292"/>
    </source>
</evidence>
<keyword evidence="5" id="KW-0472">Membrane</keyword>
<comment type="caution">
    <text evidence="7">The sequence shown here is derived from an EMBL/GenBank/DDBJ whole genome shotgun (WGS) entry which is preliminary data.</text>
</comment>
<feature type="transmembrane region" description="Helical" evidence="5">
    <location>
        <begin position="376"/>
        <end position="397"/>
    </location>
</feature>
<keyword evidence="3" id="KW-0808">Transferase</keyword>
<feature type="domain" description="Glycosyltransferase subfamily 4-like N-terminal" evidence="6">
    <location>
        <begin position="17"/>
        <end position="176"/>
    </location>
</feature>
<feature type="region of interest" description="Disordered" evidence="4">
    <location>
        <begin position="460"/>
        <end position="496"/>
    </location>
</feature>
<feature type="region of interest" description="Disordered" evidence="4">
    <location>
        <begin position="282"/>
        <end position="351"/>
    </location>
</feature>
<dbReference type="PANTHER" id="PTHR45947">
    <property type="entry name" value="SULFOQUINOVOSYL TRANSFERASE SQD2"/>
    <property type="match status" value="1"/>
</dbReference>
<name>A0AA37XDX0_9MICO</name>
<feature type="compositionally biased region" description="Low complexity" evidence="4">
    <location>
        <begin position="285"/>
        <end position="309"/>
    </location>
</feature>
<dbReference type="AlphaFoldDB" id="A0AA37XDX0"/>
<keyword evidence="5" id="KW-0812">Transmembrane</keyword>
<evidence type="ECO:0000313" key="7">
    <source>
        <dbReference type="EMBL" id="GMA31386.1"/>
    </source>
</evidence>